<protein>
    <submittedName>
        <fullName evidence="1">Uncharacterized protein</fullName>
    </submittedName>
</protein>
<dbReference type="AlphaFoldDB" id="A0A1M5PQE4"/>
<dbReference type="EMBL" id="LT670817">
    <property type="protein sequence ID" value="SHH03978.1"/>
    <property type="molecule type" value="Genomic_DNA"/>
</dbReference>
<proteinExistence type="predicted"/>
<reference evidence="1 2" key="1">
    <citation type="submission" date="2016-11" db="EMBL/GenBank/DDBJ databases">
        <authorList>
            <person name="Jaros S."/>
            <person name="Januszkiewicz K."/>
            <person name="Wedrychowicz H."/>
        </authorList>
    </citation>
    <scope>NUCLEOTIDE SEQUENCE [LARGE SCALE GENOMIC DNA]</scope>
    <source>
        <strain evidence="1 2">GAS138</strain>
    </source>
</reference>
<organism evidence="1 2">
    <name type="scientific">Bradyrhizobium erythrophlei</name>
    <dbReference type="NCBI Taxonomy" id="1437360"/>
    <lineage>
        <taxon>Bacteria</taxon>
        <taxon>Pseudomonadati</taxon>
        <taxon>Pseudomonadota</taxon>
        <taxon>Alphaproteobacteria</taxon>
        <taxon>Hyphomicrobiales</taxon>
        <taxon>Nitrobacteraceae</taxon>
        <taxon>Bradyrhizobium</taxon>
    </lineage>
</organism>
<sequence>MTDTTIDIPVPGITWDKITDQICTALEGGSNYWLQCFEPQSSRENVTEIPWYSDTKFWSGVFEIKAQVWDDEITYTFNRESVINGLNWLSAHYLSRVVEIVEETGDAETADVFMQACLLGEIVYG</sequence>
<dbReference type="RefSeq" id="WP_079602458.1">
    <property type="nucleotide sequence ID" value="NZ_LT670817.1"/>
</dbReference>
<dbReference type="Proteomes" id="UP000189796">
    <property type="component" value="Chromosome I"/>
</dbReference>
<evidence type="ECO:0000313" key="2">
    <source>
        <dbReference type="Proteomes" id="UP000189796"/>
    </source>
</evidence>
<name>A0A1M5PQE4_9BRAD</name>
<evidence type="ECO:0000313" key="1">
    <source>
        <dbReference type="EMBL" id="SHH03978.1"/>
    </source>
</evidence>
<gene>
    <name evidence="1" type="ORF">SAMN05443248_3466</name>
</gene>
<accession>A0A1M5PQE4</accession>
<dbReference type="OrthoDB" id="8265788at2"/>